<dbReference type="InterPro" id="IPR015590">
    <property type="entry name" value="Aldehyde_DH_dom"/>
</dbReference>
<dbReference type="SUPFAM" id="SSF53720">
    <property type="entry name" value="ALDH-like"/>
    <property type="match status" value="1"/>
</dbReference>
<dbReference type="PANTHER" id="PTHR43353:SF5">
    <property type="entry name" value="SUCCINATE-SEMIALDEHYDE DEHYDROGENASE, MITOCHONDRIAL"/>
    <property type="match status" value="1"/>
</dbReference>
<dbReference type="GO" id="GO:0004777">
    <property type="term" value="F:succinate-semialdehyde dehydrogenase (NAD+) activity"/>
    <property type="evidence" value="ECO:0007669"/>
    <property type="project" value="TreeGrafter"/>
</dbReference>
<dbReference type="NCBIfam" id="TIGR01780">
    <property type="entry name" value="SSADH"/>
    <property type="match status" value="1"/>
</dbReference>
<dbReference type="PROSITE" id="PS00070">
    <property type="entry name" value="ALDEHYDE_DEHYDR_CYS"/>
    <property type="match status" value="1"/>
</dbReference>
<name>A0A0J1H5B2_9GAMM</name>
<evidence type="ECO:0000256" key="4">
    <source>
        <dbReference type="RuleBase" id="RU003345"/>
    </source>
</evidence>
<dbReference type="CDD" id="cd07103">
    <property type="entry name" value="ALDH_F5_SSADH_GabD"/>
    <property type="match status" value="1"/>
</dbReference>
<proteinExistence type="inferred from homology"/>
<dbReference type="InterPro" id="IPR016163">
    <property type="entry name" value="Ald_DH_C"/>
</dbReference>
<dbReference type="PANTHER" id="PTHR43353">
    <property type="entry name" value="SUCCINATE-SEMIALDEHYDE DEHYDROGENASE, MITOCHONDRIAL"/>
    <property type="match status" value="1"/>
</dbReference>
<gene>
    <name evidence="6" type="ORF">ABT56_07430</name>
</gene>
<dbReference type="PROSITE" id="PS00687">
    <property type="entry name" value="ALDEHYDE_DEHYDR_GLU"/>
    <property type="match status" value="1"/>
</dbReference>
<evidence type="ECO:0000313" key="6">
    <source>
        <dbReference type="EMBL" id="KLV06974.1"/>
    </source>
</evidence>
<sequence length="483" mass="51443">MKLKDPKLLKQACYVGSKWSEALNGQTSPVVNPSTGKVIASVPVLGRDEALSAIHTAELVQKQWQKKTAKHRSQVLRRWFELVTEHSDDLATLLTSEQGKPFAEAKGEIAYAASFIEWFAEEAKRAYGEMIPSHKEDARILVSKVPVGVVGAITPWNFPAAMITRKCGPAFAAGCAVVLKPAPETPLTALALAELAERAGIPQGLFSVLTGDAAAIGSALTESAVVRKISFTGSTAVGKLLMAQSADTVKKLALELGGNAPFIVCDDADLEAAVNGVMIAKFRNAGQTCVCANRIYVQNSVYDAFSQLLVERVSQLKVGDGFAPDVTIGPLINEAAASKVQNHVDDAVAKGAVIAHGEPRNEGSLFVAPHVLLEANDDMLIATEETFGPVAALFRFDDDEDVIGRANHTESGLAAYAYTRDLARAFRFSESLEYGMVGINEGLISTEVAPFGGVKSSGLGREGARQGLDDYLETKYTLMGGLF</sequence>
<dbReference type="Gene3D" id="3.40.309.10">
    <property type="entry name" value="Aldehyde Dehydrogenase, Chain A, domain 2"/>
    <property type="match status" value="1"/>
</dbReference>
<evidence type="ECO:0000256" key="3">
    <source>
        <dbReference type="PROSITE-ProRule" id="PRU10007"/>
    </source>
</evidence>
<dbReference type="FunFam" id="3.40.605.10:FF:000005">
    <property type="entry name" value="Succinate-semialdehyde dehydrogenase I"/>
    <property type="match status" value="1"/>
</dbReference>
<dbReference type="EMBL" id="LDOT01000007">
    <property type="protein sequence ID" value="KLV06974.1"/>
    <property type="molecule type" value="Genomic_DNA"/>
</dbReference>
<reference evidence="6 7" key="1">
    <citation type="submission" date="2015-05" db="EMBL/GenBank/DDBJ databases">
        <title>Photobacterium galathea sp. nov.</title>
        <authorList>
            <person name="Machado H."/>
            <person name="Gram L."/>
        </authorList>
    </citation>
    <scope>NUCLEOTIDE SEQUENCE [LARGE SCALE GENOMIC DNA]</scope>
    <source>
        <strain evidence="6 7">CGMCC 1.12159</strain>
    </source>
</reference>
<dbReference type="InterPro" id="IPR016160">
    <property type="entry name" value="Ald_DH_CS_CYS"/>
</dbReference>
<keyword evidence="2 4" id="KW-0560">Oxidoreductase</keyword>
<evidence type="ECO:0000313" key="7">
    <source>
        <dbReference type="Proteomes" id="UP000036097"/>
    </source>
</evidence>
<dbReference type="GO" id="GO:0009450">
    <property type="term" value="P:gamma-aminobutyric acid catabolic process"/>
    <property type="evidence" value="ECO:0007669"/>
    <property type="project" value="InterPro"/>
</dbReference>
<dbReference type="GO" id="GO:0005829">
    <property type="term" value="C:cytosol"/>
    <property type="evidence" value="ECO:0007669"/>
    <property type="project" value="TreeGrafter"/>
</dbReference>
<comment type="caution">
    <text evidence="6">The sequence shown here is derived from an EMBL/GenBank/DDBJ whole genome shotgun (WGS) entry which is preliminary data.</text>
</comment>
<organism evidence="6 7">
    <name type="scientific">Photobacterium aquae</name>
    <dbReference type="NCBI Taxonomy" id="1195763"/>
    <lineage>
        <taxon>Bacteria</taxon>
        <taxon>Pseudomonadati</taxon>
        <taxon>Pseudomonadota</taxon>
        <taxon>Gammaproteobacteria</taxon>
        <taxon>Vibrionales</taxon>
        <taxon>Vibrionaceae</taxon>
        <taxon>Photobacterium</taxon>
    </lineage>
</organism>
<dbReference type="Proteomes" id="UP000036097">
    <property type="component" value="Unassembled WGS sequence"/>
</dbReference>
<dbReference type="RefSeq" id="WP_047878244.1">
    <property type="nucleotide sequence ID" value="NZ_LDOT01000007.1"/>
</dbReference>
<dbReference type="FunFam" id="3.40.309.10:FF:000004">
    <property type="entry name" value="Succinate-semialdehyde dehydrogenase I"/>
    <property type="match status" value="1"/>
</dbReference>
<dbReference type="AlphaFoldDB" id="A0A0J1H5B2"/>
<dbReference type="InterPro" id="IPR050740">
    <property type="entry name" value="Aldehyde_DH_Superfamily"/>
</dbReference>
<comment type="similarity">
    <text evidence="1 4">Belongs to the aldehyde dehydrogenase family.</text>
</comment>
<dbReference type="Gene3D" id="3.40.605.10">
    <property type="entry name" value="Aldehyde Dehydrogenase, Chain A, domain 1"/>
    <property type="match status" value="1"/>
</dbReference>
<dbReference type="InterPro" id="IPR010102">
    <property type="entry name" value="Succ_semiAld_DH"/>
</dbReference>
<dbReference type="InterPro" id="IPR029510">
    <property type="entry name" value="Ald_DH_CS_GLU"/>
</dbReference>
<protein>
    <recommendedName>
        <fullName evidence="5">Aldehyde dehydrogenase domain-containing protein</fullName>
    </recommendedName>
</protein>
<dbReference type="STRING" id="1195763.ABT56_07430"/>
<dbReference type="Pfam" id="PF00171">
    <property type="entry name" value="Aldedh"/>
    <property type="match status" value="1"/>
</dbReference>
<feature type="domain" description="Aldehyde dehydrogenase" evidence="5">
    <location>
        <begin position="24"/>
        <end position="476"/>
    </location>
</feature>
<dbReference type="InterPro" id="IPR016162">
    <property type="entry name" value="Ald_DH_N"/>
</dbReference>
<accession>A0A0J1H5B2</accession>
<evidence type="ECO:0000259" key="5">
    <source>
        <dbReference type="Pfam" id="PF00171"/>
    </source>
</evidence>
<keyword evidence="7" id="KW-1185">Reference proteome</keyword>
<feature type="active site" evidence="3">
    <location>
        <position position="255"/>
    </location>
</feature>
<dbReference type="InterPro" id="IPR016161">
    <property type="entry name" value="Ald_DH/histidinol_DH"/>
</dbReference>
<dbReference type="PATRIC" id="fig|1195763.3.peg.1588"/>
<evidence type="ECO:0000256" key="1">
    <source>
        <dbReference type="ARBA" id="ARBA00009986"/>
    </source>
</evidence>
<evidence type="ECO:0000256" key="2">
    <source>
        <dbReference type="ARBA" id="ARBA00023002"/>
    </source>
</evidence>
<dbReference type="OrthoDB" id="9812625at2"/>